<dbReference type="AlphaFoldDB" id="A0A1V9GTJ6"/>
<comment type="caution">
    <text evidence="1">The sequence shown here is derived from an EMBL/GenBank/DDBJ whole genome shotgun (WGS) entry which is preliminary data.</text>
</comment>
<sequence>MDALEACVDGLWSDLKEDEHFPSKRPLLAHYTSLSTMESIFRGEEIWMSHPFLMNDDEELKWGIVEGVKIIRTNDSLASQFGSVSNYAAFLEAVENARDSEGSTNALDTYVACFCQHQKDDRDGLLSMWRAYGADGGGVAIVFDTNKLLEDDDSPLIIAPVRYATTEERYAWMDWALSICSKAVTGFGPNANDVSIGQIASAYFQRLRYFAIFTKHAAF</sequence>
<dbReference type="Proteomes" id="UP000050546">
    <property type="component" value="Unassembled WGS sequence"/>
</dbReference>
<dbReference type="RefSeq" id="WP_057687047.1">
    <property type="nucleotide sequence ID" value="NZ_JAGHVR010000016.1"/>
</dbReference>
<proteinExistence type="predicted"/>
<reference evidence="1 2" key="2">
    <citation type="journal article" date="2017" name="Plant Pathol.">
        <title>Pathogenicity and virulence gene content of Xanthomonas strains infecting Araceae, formerly known as Xanthomonas axonopodis pv. dieffenbachiae.</title>
        <authorList>
            <person name="Constantin E.C."/>
            <person name="Haegeman A."/>
            <person name="Van Vaerenbergh J."/>
            <person name="Baeyen S."/>
            <person name="Van Malderghem C."/>
            <person name="Maes M."/>
            <person name="Cottyn B."/>
        </authorList>
    </citation>
    <scope>NUCLEOTIDE SEQUENCE [LARGE SCALE GENOMIC DNA]</scope>
    <source>
        <strain evidence="1 2">LMG 25940</strain>
    </source>
</reference>
<dbReference type="EMBL" id="JPYI02000100">
    <property type="protein sequence ID" value="OQP73898.1"/>
    <property type="molecule type" value="Genomic_DNA"/>
</dbReference>
<organism evidence="1 2">
    <name type="scientific">Xanthomonas phaseoli pv. dieffenbachiae</name>
    <dbReference type="NCBI Taxonomy" id="92828"/>
    <lineage>
        <taxon>Bacteria</taxon>
        <taxon>Pseudomonadati</taxon>
        <taxon>Pseudomonadota</taxon>
        <taxon>Gammaproteobacteria</taxon>
        <taxon>Lysobacterales</taxon>
        <taxon>Lysobacteraceae</taxon>
        <taxon>Xanthomonas</taxon>
    </lineage>
</organism>
<dbReference type="Pfam" id="PF11185">
    <property type="entry name" value="DUF2971"/>
    <property type="match status" value="1"/>
</dbReference>
<evidence type="ECO:0000313" key="2">
    <source>
        <dbReference type="Proteomes" id="UP000050546"/>
    </source>
</evidence>
<evidence type="ECO:0000313" key="1">
    <source>
        <dbReference type="EMBL" id="OQP73898.1"/>
    </source>
</evidence>
<dbReference type="InterPro" id="IPR021352">
    <property type="entry name" value="DUF2971"/>
</dbReference>
<protein>
    <recommendedName>
        <fullName evidence="3">DUF2971 domain-containing protein</fullName>
    </recommendedName>
</protein>
<accession>A0A1V9GTJ6</accession>
<evidence type="ECO:0008006" key="3">
    <source>
        <dbReference type="Google" id="ProtNLM"/>
    </source>
</evidence>
<name>A0A1V9GTJ6_9XANT</name>
<reference evidence="1 2" key="1">
    <citation type="journal article" date="2016" name="Plant Pathol.">
        <title>Genetic characterization of strains named as Xanthomonas axonopodis pv. dieffenbachiae leads to a taxonomic revision of the X. axonopodis species complex.</title>
        <authorList>
            <person name="Constantin E.C."/>
            <person name="Cleenwerck I."/>
            <person name="Maes M."/>
            <person name="Baeyen S."/>
            <person name="Van Malderghem C."/>
            <person name="De Vos P."/>
            <person name="Cottyn B."/>
        </authorList>
    </citation>
    <scope>NUCLEOTIDE SEQUENCE [LARGE SCALE GENOMIC DNA]</scope>
    <source>
        <strain evidence="1 2">LMG 25940</strain>
    </source>
</reference>
<gene>
    <name evidence="1" type="ORF">IM53_021245</name>
</gene>